<gene>
    <name evidence="11" type="ORF">A3C96_02065</name>
</gene>
<dbReference type="GO" id="GO:0008360">
    <property type="term" value="P:regulation of cell shape"/>
    <property type="evidence" value="ECO:0007669"/>
    <property type="project" value="UniProtKB-KW"/>
</dbReference>
<keyword evidence="5" id="KW-0573">Peptidoglycan synthesis</keyword>
<dbReference type="PANTHER" id="PTHR35333:SF3">
    <property type="entry name" value="BETA-LACTAMASE-TYPE TRANSPEPTIDASE FOLD CONTAINING PROTEIN"/>
    <property type="match status" value="1"/>
</dbReference>
<dbReference type="InterPro" id="IPR018044">
    <property type="entry name" value="Peptidase_S11"/>
</dbReference>
<evidence type="ECO:0000259" key="10">
    <source>
        <dbReference type="Pfam" id="PF00768"/>
    </source>
</evidence>
<evidence type="ECO:0000313" key="12">
    <source>
        <dbReference type="Proteomes" id="UP000177088"/>
    </source>
</evidence>
<feature type="domain" description="Peptidase S11 D-alanyl-D-alanine carboxypeptidase A N-terminal" evidence="10">
    <location>
        <begin position="68"/>
        <end position="289"/>
    </location>
</feature>
<comment type="caution">
    <text evidence="11">The sequence shown here is derived from an EMBL/GenBank/DDBJ whole genome shotgun (WGS) entry which is preliminary data.</text>
</comment>
<name>A0A1F7U6G4_9BACT</name>
<keyword evidence="6" id="KW-0961">Cell wall biogenesis/degradation</keyword>
<comment type="similarity">
    <text evidence="1 9">Belongs to the peptidase S11 family.</text>
</comment>
<dbReference type="InterPro" id="IPR012338">
    <property type="entry name" value="Beta-lactam/transpept-like"/>
</dbReference>
<sequence>MPAKKASGLLTLEEWARRYGYKEHPRELAAYAPPDVEDELVPTALLPVPGAVIPTRKKGAAYNWRYQSAPIAIVLDAASRQVLLERRADEVKPIASLTKLMTAEVAVGQAPSWDGITYIKNSDEVGGARLRLQNGIPLTYRDVFYSMMVGSANNAANAIARLTGLAREDFVAQMNARVRAAGLSRTRFTDPTGIDPANVSTAREAAALLIGALDQYEIRKAASTGFYDIQLAEGKHVLKNTNQILTNDRNGLTVLGGKTGYLNDVGWNLAVKMEDARKRPLVVVVIGAGTNTKSFNDAIRLARWTWQNYQWGK</sequence>
<dbReference type="InterPro" id="IPR001967">
    <property type="entry name" value="Peptidase_S11_N"/>
</dbReference>
<dbReference type="GO" id="GO:0046677">
    <property type="term" value="P:response to antibiotic"/>
    <property type="evidence" value="ECO:0007669"/>
    <property type="project" value="InterPro"/>
</dbReference>
<dbReference type="Gene3D" id="3.40.710.10">
    <property type="entry name" value="DD-peptidase/beta-lactamase superfamily"/>
    <property type="match status" value="1"/>
</dbReference>
<dbReference type="PRINTS" id="PR00725">
    <property type="entry name" value="DADACBPTASE1"/>
</dbReference>
<reference evidence="11 12" key="1">
    <citation type="journal article" date="2016" name="Nat. Commun.">
        <title>Thousands of microbial genomes shed light on interconnected biogeochemical processes in an aquifer system.</title>
        <authorList>
            <person name="Anantharaman K."/>
            <person name="Brown C.T."/>
            <person name="Hug L.A."/>
            <person name="Sharon I."/>
            <person name="Castelle C.J."/>
            <person name="Probst A.J."/>
            <person name="Thomas B.C."/>
            <person name="Singh A."/>
            <person name="Wilkins M.J."/>
            <person name="Karaoz U."/>
            <person name="Brodie E.L."/>
            <person name="Williams K.H."/>
            <person name="Hubbard S.S."/>
            <person name="Banfield J.F."/>
        </authorList>
    </citation>
    <scope>NUCLEOTIDE SEQUENCE [LARGE SCALE GENOMIC DNA]</scope>
</reference>
<evidence type="ECO:0000256" key="5">
    <source>
        <dbReference type="ARBA" id="ARBA00022984"/>
    </source>
</evidence>
<evidence type="ECO:0000256" key="9">
    <source>
        <dbReference type="RuleBase" id="RU004016"/>
    </source>
</evidence>
<dbReference type="EMBL" id="MGEA01000045">
    <property type="protein sequence ID" value="OGL73842.1"/>
    <property type="molecule type" value="Genomic_DNA"/>
</dbReference>
<evidence type="ECO:0000256" key="1">
    <source>
        <dbReference type="ARBA" id="ARBA00007164"/>
    </source>
</evidence>
<dbReference type="GO" id="GO:0008800">
    <property type="term" value="F:beta-lactamase activity"/>
    <property type="evidence" value="ECO:0007669"/>
    <property type="project" value="InterPro"/>
</dbReference>
<dbReference type="SUPFAM" id="SSF56601">
    <property type="entry name" value="beta-lactamase/transpeptidase-like"/>
    <property type="match status" value="1"/>
</dbReference>
<feature type="active site" description="Proton acceptor" evidence="7">
    <location>
        <position position="99"/>
    </location>
</feature>
<evidence type="ECO:0000256" key="3">
    <source>
        <dbReference type="ARBA" id="ARBA00022801"/>
    </source>
</evidence>
<dbReference type="GO" id="GO:0030655">
    <property type="term" value="P:beta-lactam antibiotic catabolic process"/>
    <property type="evidence" value="ECO:0007669"/>
    <property type="project" value="InterPro"/>
</dbReference>
<feature type="binding site" evidence="8">
    <location>
        <position position="258"/>
    </location>
    <ligand>
        <name>substrate</name>
    </ligand>
</feature>
<evidence type="ECO:0000256" key="7">
    <source>
        <dbReference type="PIRSR" id="PIRSR618044-1"/>
    </source>
</evidence>
<protein>
    <recommendedName>
        <fullName evidence="10">Peptidase S11 D-alanyl-D-alanine carboxypeptidase A N-terminal domain-containing protein</fullName>
    </recommendedName>
</protein>
<dbReference type="GO" id="GO:0071555">
    <property type="term" value="P:cell wall organization"/>
    <property type="evidence" value="ECO:0007669"/>
    <property type="project" value="UniProtKB-KW"/>
</dbReference>
<proteinExistence type="inferred from homology"/>
<dbReference type="Pfam" id="PF00768">
    <property type="entry name" value="Peptidase_S11"/>
    <property type="match status" value="1"/>
</dbReference>
<keyword evidence="3" id="KW-0378">Hydrolase</keyword>
<dbReference type="PANTHER" id="PTHR35333">
    <property type="entry name" value="BETA-LACTAMASE"/>
    <property type="match status" value="1"/>
</dbReference>
<accession>A0A1F7U6G4</accession>
<feature type="active site" evidence="7">
    <location>
        <position position="151"/>
    </location>
</feature>
<dbReference type="Proteomes" id="UP000177088">
    <property type="component" value="Unassembled WGS sequence"/>
</dbReference>
<evidence type="ECO:0000256" key="8">
    <source>
        <dbReference type="PIRSR" id="PIRSR618044-2"/>
    </source>
</evidence>
<feature type="active site" description="Acyl-ester intermediate" evidence="7">
    <location>
        <position position="96"/>
    </location>
</feature>
<evidence type="ECO:0000256" key="4">
    <source>
        <dbReference type="ARBA" id="ARBA00022960"/>
    </source>
</evidence>
<evidence type="ECO:0000313" key="11">
    <source>
        <dbReference type="EMBL" id="OGL73842.1"/>
    </source>
</evidence>
<dbReference type="GO" id="GO:0006508">
    <property type="term" value="P:proteolysis"/>
    <property type="evidence" value="ECO:0007669"/>
    <property type="project" value="InterPro"/>
</dbReference>
<keyword evidence="2" id="KW-0732">Signal</keyword>
<keyword evidence="4" id="KW-0133">Cell shape</keyword>
<evidence type="ECO:0000256" key="6">
    <source>
        <dbReference type="ARBA" id="ARBA00023316"/>
    </source>
</evidence>
<dbReference type="GO" id="GO:0009002">
    <property type="term" value="F:serine-type D-Ala-D-Ala carboxypeptidase activity"/>
    <property type="evidence" value="ECO:0007669"/>
    <property type="project" value="InterPro"/>
</dbReference>
<dbReference type="GO" id="GO:0009252">
    <property type="term" value="P:peptidoglycan biosynthetic process"/>
    <property type="evidence" value="ECO:0007669"/>
    <property type="project" value="UniProtKB-KW"/>
</dbReference>
<organism evidence="11 12">
    <name type="scientific">Candidatus Uhrbacteria bacterium RIFCSPHIGHO2_02_FULL_60_10</name>
    <dbReference type="NCBI Taxonomy" id="1802392"/>
    <lineage>
        <taxon>Bacteria</taxon>
        <taxon>Candidatus Uhriibacteriota</taxon>
    </lineage>
</organism>
<dbReference type="InterPro" id="IPR000871">
    <property type="entry name" value="Beta-lactam_class-A"/>
</dbReference>
<evidence type="ECO:0000256" key="2">
    <source>
        <dbReference type="ARBA" id="ARBA00022729"/>
    </source>
</evidence>
<dbReference type="AlphaFoldDB" id="A0A1F7U6G4"/>